<evidence type="ECO:0000313" key="4">
    <source>
        <dbReference type="Proteomes" id="UP000694925"/>
    </source>
</evidence>
<protein>
    <submittedName>
        <fullName evidence="5">Uncharacterized protein LOC108628773</fullName>
    </submittedName>
</protein>
<dbReference type="SUPFAM" id="SSF50249">
    <property type="entry name" value="Nucleic acid-binding proteins"/>
    <property type="match status" value="1"/>
</dbReference>
<dbReference type="AlphaFoldDB" id="A0AAJ7J858"/>
<keyword evidence="3" id="KW-0539">Nucleus</keyword>
<evidence type="ECO:0000256" key="2">
    <source>
        <dbReference type="ARBA" id="ARBA00009761"/>
    </source>
</evidence>
<dbReference type="GO" id="GO:0006289">
    <property type="term" value="P:nucleotide-excision repair"/>
    <property type="evidence" value="ECO:0007669"/>
    <property type="project" value="TreeGrafter"/>
</dbReference>
<evidence type="ECO:0000256" key="3">
    <source>
        <dbReference type="ARBA" id="ARBA00023242"/>
    </source>
</evidence>
<proteinExistence type="inferred from homology"/>
<dbReference type="GO" id="GO:0035861">
    <property type="term" value="C:site of double-strand break"/>
    <property type="evidence" value="ECO:0007669"/>
    <property type="project" value="TreeGrafter"/>
</dbReference>
<gene>
    <name evidence="5" type="primary">LOC108628773</name>
</gene>
<dbReference type="Gene3D" id="2.40.50.140">
    <property type="entry name" value="Nucleic acid-binding proteins"/>
    <property type="match status" value="1"/>
</dbReference>
<dbReference type="InterPro" id="IPR013970">
    <property type="entry name" value="Rfa2"/>
</dbReference>
<dbReference type="GO" id="GO:0006298">
    <property type="term" value="P:mismatch repair"/>
    <property type="evidence" value="ECO:0007669"/>
    <property type="project" value="TreeGrafter"/>
</dbReference>
<dbReference type="GO" id="GO:0006260">
    <property type="term" value="P:DNA replication"/>
    <property type="evidence" value="ECO:0007669"/>
    <property type="project" value="InterPro"/>
</dbReference>
<keyword evidence="4" id="KW-1185">Reference proteome</keyword>
<comment type="subcellular location">
    <subcellularLocation>
        <location evidence="1">Nucleus</location>
    </subcellularLocation>
</comment>
<comment type="similarity">
    <text evidence="2">Belongs to the replication factor A protein 3 family.</text>
</comment>
<sequence>MCAQALIKKPRITSQLTNKYIGKEVILLGTVRNKSSNGKNLEILSTDGGAINVTIPEPIDGNVEGYIEVHGILQSRTTMNCSRYIIFPPEISNEFDESAYKEMATLISLLGDRV</sequence>
<dbReference type="PANTHER" id="PTHR15114:SF1">
    <property type="entry name" value="REPLICATION PROTEIN A 14 KDA SUBUNIT"/>
    <property type="match status" value="1"/>
</dbReference>
<reference evidence="5" key="1">
    <citation type="submission" date="2025-08" db="UniProtKB">
        <authorList>
            <consortium name="RefSeq"/>
        </authorList>
    </citation>
    <scope>IDENTIFICATION</scope>
    <source>
        <tissue evidence="5">Whole body</tissue>
    </source>
</reference>
<dbReference type="GO" id="GO:0003697">
    <property type="term" value="F:single-stranded DNA binding"/>
    <property type="evidence" value="ECO:0007669"/>
    <property type="project" value="TreeGrafter"/>
</dbReference>
<dbReference type="PANTHER" id="PTHR15114">
    <property type="entry name" value="REPLICATION PROTEIN A3"/>
    <property type="match status" value="1"/>
</dbReference>
<evidence type="ECO:0000256" key="1">
    <source>
        <dbReference type="ARBA" id="ARBA00004123"/>
    </source>
</evidence>
<dbReference type="GO" id="GO:0005662">
    <property type="term" value="C:DNA replication factor A complex"/>
    <property type="evidence" value="ECO:0007669"/>
    <property type="project" value="TreeGrafter"/>
</dbReference>
<dbReference type="Pfam" id="PF08661">
    <property type="entry name" value="Rep_fac-A_3"/>
    <property type="match status" value="1"/>
</dbReference>
<dbReference type="GO" id="GO:0003684">
    <property type="term" value="F:damaged DNA binding"/>
    <property type="evidence" value="ECO:0007669"/>
    <property type="project" value="TreeGrafter"/>
</dbReference>
<dbReference type="Proteomes" id="UP000694925">
    <property type="component" value="Unplaced"/>
</dbReference>
<dbReference type="GO" id="GO:0006284">
    <property type="term" value="P:base-excision repair"/>
    <property type="evidence" value="ECO:0007669"/>
    <property type="project" value="TreeGrafter"/>
</dbReference>
<dbReference type="InterPro" id="IPR012340">
    <property type="entry name" value="NA-bd_OB-fold"/>
</dbReference>
<dbReference type="GO" id="GO:0000724">
    <property type="term" value="P:double-strand break repair via homologous recombination"/>
    <property type="evidence" value="ECO:0007669"/>
    <property type="project" value="TreeGrafter"/>
</dbReference>
<evidence type="ECO:0000313" key="5">
    <source>
        <dbReference type="RefSeq" id="XP_017886430.1"/>
    </source>
</evidence>
<name>A0AAJ7J858_9HYME</name>
<organism evidence="4 5">
    <name type="scientific">Ceratina calcarata</name>
    <dbReference type="NCBI Taxonomy" id="156304"/>
    <lineage>
        <taxon>Eukaryota</taxon>
        <taxon>Metazoa</taxon>
        <taxon>Ecdysozoa</taxon>
        <taxon>Arthropoda</taxon>
        <taxon>Hexapoda</taxon>
        <taxon>Insecta</taxon>
        <taxon>Pterygota</taxon>
        <taxon>Neoptera</taxon>
        <taxon>Endopterygota</taxon>
        <taxon>Hymenoptera</taxon>
        <taxon>Apocrita</taxon>
        <taxon>Aculeata</taxon>
        <taxon>Apoidea</taxon>
        <taxon>Anthophila</taxon>
        <taxon>Apidae</taxon>
        <taxon>Ceratina</taxon>
        <taxon>Zadontomerus</taxon>
    </lineage>
</organism>
<dbReference type="RefSeq" id="XP_017886430.1">
    <property type="nucleotide sequence ID" value="XM_018030941.2"/>
</dbReference>
<dbReference type="GeneID" id="108628773"/>
<dbReference type="KEGG" id="ccal:108628773"/>
<accession>A0AAJ7J858</accession>